<dbReference type="AlphaFoldDB" id="A0AAP6HEF8"/>
<evidence type="ECO:0000313" key="8">
    <source>
        <dbReference type="EMBL" id="MDY3512542.1"/>
    </source>
</evidence>
<dbReference type="PANTHER" id="PTHR47739:SF1">
    <property type="entry name" value="TRNA1(VAL) (ADENINE(37)-N6)-METHYLTRANSFERASE"/>
    <property type="match status" value="1"/>
</dbReference>
<accession>A0AAP6HEF8</accession>
<feature type="domain" description="Methyltransferase small" evidence="7">
    <location>
        <begin position="29"/>
        <end position="159"/>
    </location>
</feature>
<dbReference type="EMBL" id="JAQZHK010000003">
    <property type="protein sequence ID" value="MDY3512542.1"/>
    <property type="molecule type" value="Genomic_DNA"/>
</dbReference>
<dbReference type="RefSeq" id="WP_154469229.1">
    <property type="nucleotide sequence ID" value="NZ_CP110126.1"/>
</dbReference>
<evidence type="ECO:0000259" key="7">
    <source>
        <dbReference type="Pfam" id="PF05175"/>
    </source>
</evidence>
<evidence type="ECO:0000256" key="5">
    <source>
        <dbReference type="ARBA" id="ARBA00022694"/>
    </source>
</evidence>
<reference evidence="8" key="1">
    <citation type="submission" date="2023-01" db="EMBL/GenBank/DDBJ databases">
        <title>Genome-based studies on antimicrobial resistance profiles of Riemerella anatipestifer in China, 1994 to 2021.</title>
        <authorList>
            <person name="Yang Z."/>
            <person name="Zhu D."/>
        </authorList>
    </citation>
    <scope>NUCLEOTIDE SEQUENCE</scope>
    <source>
        <strain evidence="8">RCAD1218</strain>
    </source>
</reference>
<protein>
    <recommendedName>
        <fullName evidence="6">tRNA1(Val) (adenine(37)-N6)-methyltransferase</fullName>
        <ecNumber evidence="6">2.1.1.223</ecNumber>
    </recommendedName>
    <alternativeName>
        <fullName evidence="6">tRNA m6A37 methyltransferase</fullName>
    </alternativeName>
</protein>
<organism evidence="8 9">
    <name type="scientific">Riemerella anatipestifer</name>
    <name type="common">Moraxella anatipestifer</name>
    <dbReference type="NCBI Taxonomy" id="34085"/>
    <lineage>
        <taxon>Bacteria</taxon>
        <taxon>Pseudomonadati</taxon>
        <taxon>Bacteroidota</taxon>
        <taxon>Flavobacteriia</taxon>
        <taxon>Flavobacteriales</taxon>
        <taxon>Weeksellaceae</taxon>
        <taxon>Riemerella</taxon>
    </lineage>
</organism>
<evidence type="ECO:0000256" key="3">
    <source>
        <dbReference type="ARBA" id="ARBA00022679"/>
    </source>
</evidence>
<dbReference type="GO" id="GO:0016430">
    <property type="term" value="F:tRNA (adenine-N6)-methyltransferase activity"/>
    <property type="evidence" value="ECO:0007669"/>
    <property type="project" value="UniProtKB-UniRule"/>
</dbReference>
<dbReference type="InterPro" id="IPR002052">
    <property type="entry name" value="DNA_methylase_N6_adenine_CS"/>
</dbReference>
<comment type="subcellular location">
    <subcellularLocation>
        <location evidence="6">Cytoplasm</location>
    </subcellularLocation>
</comment>
<keyword evidence="2 6" id="KW-0489">Methyltransferase</keyword>
<keyword evidence="4 6" id="KW-0949">S-adenosyl-L-methionine</keyword>
<evidence type="ECO:0000313" key="9">
    <source>
        <dbReference type="Proteomes" id="UP001284033"/>
    </source>
</evidence>
<comment type="function">
    <text evidence="6">Specifically methylates the adenine in position 37 of tRNA(1)(Val) (anticodon cmo5UAC).</text>
</comment>
<name>A0AAP6HEF8_RIEAN</name>
<comment type="catalytic activity">
    <reaction evidence="6">
        <text>adenosine(37) in tRNA1(Val) + S-adenosyl-L-methionine = N(6)-methyladenosine(37) in tRNA1(Val) + S-adenosyl-L-homocysteine + H(+)</text>
        <dbReference type="Rhea" id="RHEA:43160"/>
        <dbReference type="Rhea" id="RHEA-COMP:10369"/>
        <dbReference type="Rhea" id="RHEA-COMP:10370"/>
        <dbReference type="ChEBI" id="CHEBI:15378"/>
        <dbReference type="ChEBI" id="CHEBI:57856"/>
        <dbReference type="ChEBI" id="CHEBI:59789"/>
        <dbReference type="ChEBI" id="CHEBI:74411"/>
        <dbReference type="ChEBI" id="CHEBI:74449"/>
        <dbReference type="EC" id="2.1.1.223"/>
    </reaction>
</comment>
<dbReference type="PRINTS" id="PR00507">
    <property type="entry name" value="N12N6MTFRASE"/>
</dbReference>
<sequence length="235" mass="26922">MSKDLKPFCFKNFSIKQNSSVFRVGTDAVLLGALTTVENIETALEVGCGTGIISLMVAQRNPSCSIIAIDIDENASDLAQENFDNSIYHKQLKAININFKEYQPKQKFDLIFSNPPYFEANSSDKDKIARQRLTLDFECLIERSTQLLSKNGIFSVIIPAEYEKSFTQICKIHSLFPQKKINIKGIEHNPKKRVILEFSFSKKEIKDEDFIIEKSPRQYSDQYLEATKDFHIFNS</sequence>
<dbReference type="InterPro" id="IPR029063">
    <property type="entry name" value="SAM-dependent_MTases_sf"/>
</dbReference>
<comment type="similarity">
    <text evidence="6">Belongs to the methyltransferase superfamily. tRNA (adenine-N(6)-)-methyltransferase family.</text>
</comment>
<dbReference type="GO" id="GO:0008033">
    <property type="term" value="P:tRNA processing"/>
    <property type="evidence" value="ECO:0007669"/>
    <property type="project" value="UniProtKB-UniRule"/>
</dbReference>
<keyword evidence="5 6" id="KW-0819">tRNA processing</keyword>
<dbReference type="CDD" id="cd02440">
    <property type="entry name" value="AdoMet_MTases"/>
    <property type="match status" value="1"/>
</dbReference>
<dbReference type="InterPro" id="IPR007848">
    <property type="entry name" value="Small_mtfrase_dom"/>
</dbReference>
<dbReference type="GO" id="GO:0003676">
    <property type="term" value="F:nucleic acid binding"/>
    <property type="evidence" value="ECO:0007669"/>
    <property type="project" value="InterPro"/>
</dbReference>
<dbReference type="Gene3D" id="3.40.50.150">
    <property type="entry name" value="Vaccinia Virus protein VP39"/>
    <property type="match status" value="1"/>
</dbReference>
<dbReference type="InterPro" id="IPR050210">
    <property type="entry name" value="tRNA_Adenine-N(6)_MTase"/>
</dbReference>
<dbReference type="PANTHER" id="PTHR47739">
    <property type="entry name" value="TRNA1(VAL) (ADENINE(37)-N6)-METHYLTRANSFERASE"/>
    <property type="match status" value="1"/>
</dbReference>
<dbReference type="EC" id="2.1.1.223" evidence="6"/>
<dbReference type="PROSITE" id="PS00092">
    <property type="entry name" value="N6_MTASE"/>
    <property type="match status" value="1"/>
</dbReference>
<evidence type="ECO:0000256" key="1">
    <source>
        <dbReference type="ARBA" id="ARBA00022490"/>
    </source>
</evidence>
<comment type="caution">
    <text evidence="8">The sequence shown here is derived from an EMBL/GenBank/DDBJ whole genome shotgun (WGS) entry which is preliminary data.</text>
</comment>
<keyword evidence="3 6" id="KW-0808">Transferase</keyword>
<proteinExistence type="inferred from homology"/>
<dbReference type="Proteomes" id="UP001284033">
    <property type="component" value="Unassembled WGS sequence"/>
</dbReference>
<dbReference type="GO" id="GO:0032259">
    <property type="term" value="P:methylation"/>
    <property type="evidence" value="ECO:0007669"/>
    <property type="project" value="UniProtKB-KW"/>
</dbReference>
<dbReference type="SUPFAM" id="SSF53335">
    <property type="entry name" value="S-adenosyl-L-methionine-dependent methyltransferases"/>
    <property type="match status" value="1"/>
</dbReference>
<evidence type="ECO:0000256" key="4">
    <source>
        <dbReference type="ARBA" id="ARBA00022691"/>
    </source>
</evidence>
<dbReference type="InterPro" id="IPR022882">
    <property type="entry name" value="tRNA_adenine-N6_MeTrfase"/>
</dbReference>
<gene>
    <name evidence="8" type="ORF">PG303_04855</name>
</gene>
<evidence type="ECO:0000256" key="2">
    <source>
        <dbReference type="ARBA" id="ARBA00022603"/>
    </source>
</evidence>
<dbReference type="Pfam" id="PF05175">
    <property type="entry name" value="MTS"/>
    <property type="match status" value="1"/>
</dbReference>
<dbReference type="GO" id="GO:0005737">
    <property type="term" value="C:cytoplasm"/>
    <property type="evidence" value="ECO:0007669"/>
    <property type="project" value="UniProtKB-SubCell"/>
</dbReference>
<keyword evidence="1 6" id="KW-0963">Cytoplasm</keyword>
<evidence type="ECO:0000256" key="6">
    <source>
        <dbReference type="HAMAP-Rule" id="MF_01872"/>
    </source>
</evidence>
<dbReference type="HAMAP" id="MF_01872">
    <property type="entry name" value="tRNA_methyltr_YfiC"/>
    <property type="match status" value="1"/>
</dbReference>